<accession>A0ACC1MQL6</accession>
<protein>
    <submittedName>
        <fullName evidence="1">Uncharacterized protein</fullName>
    </submittedName>
</protein>
<sequence length="145" mass="15462">MASPSTTTEAAASMTTIQSVDGRTSIIMYGQSHEDPLRHHPVTRSRAGVRKSVQDMAIGADEKSKRTGLVLVEETAGSSREDVGTADDRPLPMEMDDEEAVVKESESGEGAADNSRQSTLDTETSTVNKTPSEVAETGEQRPLPS</sequence>
<organism evidence="1 2">
    <name type="scientific">Zarea fungicola</name>
    <dbReference type="NCBI Taxonomy" id="93591"/>
    <lineage>
        <taxon>Eukaryota</taxon>
        <taxon>Fungi</taxon>
        <taxon>Dikarya</taxon>
        <taxon>Ascomycota</taxon>
        <taxon>Pezizomycotina</taxon>
        <taxon>Sordariomycetes</taxon>
        <taxon>Hypocreomycetidae</taxon>
        <taxon>Hypocreales</taxon>
        <taxon>Cordycipitaceae</taxon>
        <taxon>Zarea</taxon>
    </lineage>
</organism>
<gene>
    <name evidence="1" type="ORF">NQ176_g8738</name>
</gene>
<dbReference type="EMBL" id="JANJQO010001778">
    <property type="protein sequence ID" value="KAJ2969297.1"/>
    <property type="molecule type" value="Genomic_DNA"/>
</dbReference>
<keyword evidence="2" id="KW-1185">Reference proteome</keyword>
<reference evidence="1" key="1">
    <citation type="submission" date="2022-08" db="EMBL/GenBank/DDBJ databases">
        <title>Genome Sequence of Lecanicillium fungicola.</title>
        <authorList>
            <person name="Buettner E."/>
        </authorList>
    </citation>
    <scope>NUCLEOTIDE SEQUENCE</scope>
    <source>
        <strain evidence="1">Babe33</strain>
    </source>
</reference>
<evidence type="ECO:0000313" key="1">
    <source>
        <dbReference type="EMBL" id="KAJ2969297.1"/>
    </source>
</evidence>
<name>A0ACC1MQL6_9HYPO</name>
<dbReference type="Proteomes" id="UP001143910">
    <property type="component" value="Unassembled WGS sequence"/>
</dbReference>
<proteinExistence type="predicted"/>
<comment type="caution">
    <text evidence="1">The sequence shown here is derived from an EMBL/GenBank/DDBJ whole genome shotgun (WGS) entry which is preliminary data.</text>
</comment>
<evidence type="ECO:0000313" key="2">
    <source>
        <dbReference type="Proteomes" id="UP001143910"/>
    </source>
</evidence>